<dbReference type="GO" id="GO:0016020">
    <property type="term" value="C:membrane"/>
    <property type="evidence" value="ECO:0007669"/>
    <property type="project" value="InterPro"/>
</dbReference>
<dbReference type="InterPro" id="IPR003425">
    <property type="entry name" value="CCB3/YggT"/>
</dbReference>
<organism evidence="3 4">
    <name type="scientific">Vibrio genomosp. F6 str. FF-238</name>
    <dbReference type="NCBI Taxonomy" id="1191298"/>
    <lineage>
        <taxon>Bacteria</taxon>
        <taxon>Pseudomonadati</taxon>
        <taxon>Pseudomonadota</taxon>
        <taxon>Gammaproteobacteria</taxon>
        <taxon>Vibrionales</taxon>
        <taxon>Vibrionaceae</taxon>
        <taxon>Vibrio</taxon>
    </lineage>
</organism>
<keyword evidence="2" id="KW-0472">Membrane</keyword>
<feature type="transmembrane region" description="Helical" evidence="2">
    <location>
        <begin position="95"/>
        <end position="121"/>
    </location>
</feature>
<evidence type="ECO:0000256" key="2">
    <source>
        <dbReference type="SAM" id="Phobius"/>
    </source>
</evidence>
<evidence type="ECO:0000313" key="4">
    <source>
        <dbReference type="Proteomes" id="UP000094165"/>
    </source>
</evidence>
<dbReference type="AlphaFoldDB" id="A0A1E5D0R1"/>
<dbReference type="PANTHER" id="PTHR33219">
    <property type="entry name" value="YLMG HOMOLOG PROTEIN 2, CHLOROPLASTIC"/>
    <property type="match status" value="1"/>
</dbReference>
<dbReference type="EMBL" id="AJYW02000098">
    <property type="protein sequence ID" value="OEE76946.1"/>
    <property type="molecule type" value="Genomic_DNA"/>
</dbReference>
<dbReference type="PANTHER" id="PTHR33219:SF14">
    <property type="entry name" value="PROTEIN COFACTOR ASSEMBLY OF COMPLEX C SUBUNIT B CCB3, CHLOROPLASTIC-RELATED"/>
    <property type="match status" value="1"/>
</dbReference>
<feature type="transmembrane region" description="Helical" evidence="2">
    <location>
        <begin position="158"/>
        <end position="183"/>
    </location>
</feature>
<evidence type="ECO:0000256" key="1">
    <source>
        <dbReference type="ARBA" id="ARBA00010894"/>
    </source>
</evidence>
<comment type="caution">
    <text evidence="3">The sequence shown here is derived from an EMBL/GenBank/DDBJ whole genome shotgun (WGS) entry which is preliminary data.</text>
</comment>
<protein>
    <recommendedName>
        <fullName evidence="5">YggT family protein</fullName>
    </recommendedName>
</protein>
<feature type="transmembrane region" description="Helical" evidence="2">
    <location>
        <begin position="6"/>
        <end position="25"/>
    </location>
</feature>
<name>A0A1E5D0R1_9VIBR</name>
<accession>A0A1E5D0R1</accession>
<keyword evidence="2" id="KW-1133">Transmembrane helix</keyword>
<keyword evidence="2" id="KW-0812">Transmembrane</keyword>
<proteinExistence type="inferred from homology"/>
<dbReference type="Pfam" id="PF02325">
    <property type="entry name" value="CCB3_YggT"/>
    <property type="match status" value="2"/>
</dbReference>
<evidence type="ECO:0008006" key="5">
    <source>
        <dbReference type="Google" id="ProtNLM"/>
    </source>
</evidence>
<feature type="transmembrane region" description="Helical" evidence="2">
    <location>
        <begin position="61"/>
        <end position="83"/>
    </location>
</feature>
<keyword evidence="4" id="KW-1185">Reference proteome</keyword>
<comment type="similarity">
    <text evidence="1">Belongs to the YggT family.</text>
</comment>
<reference evidence="3 4" key="1">
    <citation type="journal article" date="2012" name="Science">
        <title>Ecological populations of bacteria act as socially cohesive units of antibiotic production and resistance.</title>
        <authorList>
            <person name="Cordero O.X."/>
            <person name="Wildschutte H."/>
            <person name="Kirkup B."/>
            <person name="Proehl S."/>
            <person name="Ngo L."/>
            <person name="Hussain F."/>
            <person name="Le Roux F."/>
            <person name="Mincer T."/>
            <person name="Polz M.F."/>
        </authorList>
    </citation>
    <scope>NUCLEOTIDE SEQUENCE [LARGE SCALE GENOMIC DNA]</scope>
    <source>
        <strain evidence="3 4">FF-238</strain>
    </source>
</reference>
<dbReference type="RefSeq" id="WP_017054693.1">
    <property type="nucleotide sequence ID" value="NZ_AJYW02000098.1"/>
</dbReference>
<gene>
    <name evidence="3" type="ORF">A130_15320</name>
</gene>
<sequence length="185" mass="20636">MNSMSFLISTVFDLYIMVVILRIWLQASRADFYNPFSQFIVKATQPVVAPLRRIIPSIGSLDLATVIFAYVLCVVKFVALVLIASNGAFSFSLDFLFLGLLSLLKAAGGLIFWVLLIRAILSWVSQGRSPIEYVFHQLTEPMLAPIRRILPAMGGFDLSVLVLFIGLQFANFLMGDIIGPVWFQL</sequence>
<dbReference type="Proteomes" id="UP000094165">
    <property type="component" value="Unassembled WGS sequence"/>
</dbReference>
<evidence type="ECO:0000313" key="3">
    <source>
        <dbReference type="EMBL" id="OEE76946.1"/>
    </source>
</evidence>